<keyword evidence="1" id="KW-0732">Signal</keyword>
<feature type="signal peptide" evidence="1">
    <location>
        <begin position="1"/>
        <end position="21"/>
    </location>
</feature>
<dbReference type="SUPFAM" id="SSF54076">
    <property type="entry name" value="RNase A-like"/>
    <property type="match status" value="1"/>
</dbReference>
<sequence>MKTQAVFSLLVLLSVAWLSQAAERLLLVGPMEPKDCTAKMKEMVNAGNQNCAPTKTFIVSTQAEVDPLCKGIEGNMKKPADKIFKVVDCNHDRKSNFPDCKYSGNAHTKTKLYLECEPEIQGRTVLYFKGCITDLDVVTGIQW</sequence>
<name>A0A3Q2PSU0_FUNHE</name>
<keyword evidence="4" id="KW-1185">Reference proteome</keyword>
<organism evidence="3 4">
    <name type="scientific">Fundulus heteroclitus</name>
    <name type="common">Killifish</name>
    <name type="synonym">Mummichog</name>
    <dbReference type="NCBI Taxonomy" id="8078"/>
    <lineage>
        <taxon>Eukaryota</taxon>
        <taxon>Metazoa</taxon>
        <taxon>Chordata</taxon>
        <taxon>Craniata</taxon>
        <taxon>Vertebrata</taxon>
        <taxon>Euteleostomi</taxon>
        <taxon>Actinopterygii</taxon>
        <taxon>Neopterygii</taxon>
        <taxon>Teleostei</taxon>
        <taxon>Neoteleostei</taxon>
        <taxon>Acanthomorphata</taxon>
        <taxon>Ovalentaria</taxon>
        <taxon>Atherinomorphae</taxon>
        <taxon>Cyprinodontiformes</taxon>
        <taxon>Fundulidae</taxon>
        <taxon>Fundulus</taxon>
    </lineage>
</organism>
<reference evidence="3" key="1">
    <citation type="submission" date="2025-08" db="UniProtKB">
        <authorList>
            <consortium name="Ensembl"/>
        </authorList>
    </citation>
    <scope>IDENTIFICATION</scope>
</reference>
<dbReference type="Gene3D" id="3.10.130.10">
    <property type="entry name" value="Ribonuclease A-like domain"/>
    <property type="match status" value="1"/>
</dbReference>
<evidence type="ECO:0000313" key="4">
    <source>
        <dbReference type="Proteomes" id="UP000265000"/>
    </source>
</evidence>
<proteinExistence type="predicted"/>
<dbReference type="GeneTree" id="ENSGT00940000177556"/>
<dbReference type="Proteomes" id="UP000265000">
    <property type="component" value="Unplaced"/>
</dbReference>
<evidence type="ECO:0000313" key="3">
    <source>
        <dbReference type="Ensembl" id="ENSFHEP00000016596.1"/>
    </source>
</evidence>
<accession>A0A3Q2PSU0</accession>
<protein>
    <recommendedName>
        <fullName evidence="2">Ribonuclease A-domain domain-containing protein</fullName>
    </recommendedName>
</protein>
<evidence type="ECO:0000256" key="1">
    <source>
        <dbReference type="SAM" id="SignalP"/>
    </source>
</evidence>
<dbReference type="Ensembl" id="ENSFHET00000033648.1">
    <property type="protein sequence ID" value="ENSFHEP00000016596.1"/>
    <property type="gene ID" value="ENSFHEG00000018291.1"/>
</dbReference>
<feature type="domain" description="Ribonuclease A-domain" evidence="2">
    <location>
        <begin position="34"/>
        <end position="117"/>
    </location>
</feature>
<reference evidence="3" key="2">
    <citation type="submission" date="2025-09" db="UniProtKB">
        <authorList>
            <consortium name="Ensembl"/>
        </authorList>
    </citation>
    <scope>IDENTIFICATION</scope>
</reference>
<feature type="chain" id="PRO_5018697862" description="Ribonuclease A-domain domain-containing protein" evidence="1">
    <location>
        <begin position="22"/>
        <end position="143"/>
    </location>
</feature>
<dbReference type="AlphaFoldDB" id="A0A3Q2PSU0"/>
<dbReference type="Pfam" id="PF00074">
    <property type="entry name" value="RnaseA"/>
    <property type="match status" value="1"/>
</dbReference>
<dbReference type="InterPro" id="IPR036816">
    <property type="entry name" value="RNaseA-like_dom_sf"/>
</dbReference>
<evidence type="ECO:0000259" key="2">
    <source>
        <dbReference type="Pfam" id="PF00074"/>
    </source>
</evidence>
<dbReference type="InterPro" id="IPR023412">
    <property type="entry name" value="RNaseA_domain"/>
</dbReference>